<dbReference type="InterPro" id="IPR011990">
    <property type="entry name" value="TPR-like_helical_dom_sf"/>
</dbReference>
<organism evidence="1 2">
    <name type="scientific">Ferrovibrio xuzhouensis</name>
    <dbReference type="NCBI Taxonomy" id="1576914"/>
    <lineage>
        <taxon>Bacteria</taxon>
        <taxon>Pseudomonadati</taxon>
        <taxon>Pseudomonadota</taxon>
        <taxon>Alphaproteobacteria</taxon>
        <taxon>Rhodospirillales</taxon>
        <taxon>Rhodospirillaceae</taxon>
        <taxon>Ferrovibrio</taxon>
    </lineage>
</organism>
<comment type="caution">
    <text evidence="1">The sequence shown here is derived from an EMBL/GenBank/DDBJ whole genome shotgun (WGS) entry which is preliminary data.</text>
</comment>
<dbReference type="Proteomes" id="UP001595711">
    <property type="component" value="Unassembled WGS sequence"/>
</dbReference>
<gene>
    <name evidence="1" type="ORF">ACFOOQ_19820</name>
</gene>
<dbReference type="EMBL" id="JBHRYJ010000005">
    <property type="protein sequence ID" value="MFC3677811.1"/>
    <property type="molecule type" value="Genomic_DNA"/>
</dbReference>
<sequence length="505" mass="56019">MSQAIASVQAAEEAVRQQPGNPVALMELGGALHDHGRHDEAGAVRRQVVAMLSAAMASDVSPELGFLIDGLLYRHFVKKIETERHVRDCFQSWLEPMAALGRRLRDPHLPQPLWTPQPERPWRAAFLLQTPALLGHTDALFELLRHRPRGMPWHDTPMVFVLSGQSAELTRRCAELGVQVCYLESENGRPLNGQYERLSSMRRRIAAEGISHFVWLSAPGQAIMTFTMRVAPVQIFWTLKFHPFRLPEIDEYISQGNWAETERRMHGELWKTIRLSIGNILADADPARVAAERSRFACHDILFGVLSREEKLNSEAYLAMVTAILQRHPQAGFVWAGRSELPAVTAYFARHGVADRCHFIGWVDTSLYVRVIDIFLETFPFGCGITAMQALAAGTAFVSLAMPDTQYGLQFLRMIEAGGALAEQTRALMRPADGGAPLAFVDSEAEYLAIAGQLAADAGFRQTVGAAGRRYYTEYMSNGSAMAERFFDILARARQPGMATGGGNG</sequence>
<protein>
    <submittedName>
        <fullName evidence="1">Glycosyltransferase</fullName>
        <ecNumber evidence="1">2.4.-.-</ecNumber>
    </submittedName>
</protein>
<dbReference type="SUPFAM" id="SSF53756">
    <property type="entry name" value="UDP-Glycosyltransferase/glycogen phosphorylase"/>
    <property type="match status" value="1"/>
</dbReference>
<proteinExistence type="predicted"/>
<keyword evidence="1" id="KW-0328">Glycosyltransferase</keyword>
<dbReference type="EC" id="2.4.-.-" evidence="1"/>
<dbReference type="GO" id="GO:0016757">
    <property type="term" value="F:glycosyltransferase activity"/>
    <property type="evidence" value="ECO:0007669"/>
    <property type="project" value="UniProtKB-KW"/>
</dbReference>
<dbReference type="SUPFAM" id="SSF48452">
    <property type="entry name" value="TPR-like"/>
    <property type="match status" value="1"/>
</dbReference>
<keyword evidence="1" id="KW-0808">Transferase</keyword>
<accession>A0ABV7VM16</accession>
<dbReference type="Gene3D" id="1.25.40.10">
    <property type="entry name" value="Tetratricopeptide repeat domain"/>
    <property type="match status" value="1"/>
</dbReference>
<reference evidence="2" key="1">
    <citation type="journal article" date="2019" name="Int. J. Syst. Evol. Microbiol.">
        <title>The Global Catalogue of Microorganisms (GCM) 10K type strain sequencing project: providing services to taxonomists for standard genome sequencing and annotation.</title>
        <authorList>
            <consortium name="The Broad Institute Genomics Platform"/>
            <consortium name="The Broad Institute Genome Sequencing Center for Infectious Disease"/>
            <person name="Wu L."/>
            <person name="Ma J."/>
        </authorList>
    </citation>
    <scope>NUCLEOTIDE SEQUENCE [LARGE SCALE GENOMIC DNA]</scope>
    <source>
        <strain evidence="2">KCTC 42182</strain>
    </source>
</reference>
<keyword evidence="2" id="KW-1185">Reference proteome</keyword>
<name>A0ABV7VM16_9PROT</name>
<evidence type="ECO:0000313" key="2">
    <source>
        <dbReference type="Proteomes" id="UP001595711"/>
    </source>
</evidence>
<dbReference type="Gene3D" id="3.40.50.2000">
    <property type="entry name" value="Glycogen Phosphorylase B"/>
    <property type="match status" value="1"/>
</dbReference>
<evidence type="ECO:0000313" key="1">
    <source>
        <dbReference type="EMBL" id="MFC3677811.1"/>
    </source>
</evidence>
<dbReference type="RefSeq" id="WP_379729409.1">
    <property type="nucleotide sequence ID" value="NZ_JBHRYJ010000005.1"/>
</dbReference>
<dbReference type="Pfam" id="PF13692">
    <property type="entry name" value="Glyco_trans_1_4"/>
    <property type="match status" value="1"/>
</dbReference>